<reference evidence="1 2" key="1">
    <citation type="submission" date="2019-05" db="EMBL/GenBank/DDBJ databases">
        <title>Another draft genome of Portunus trituberculatus and its Hox gene families provides insights of decapod evolution.</title>
        <authorList>
            <person name="Jeong J.-H."/>
            <person name="Song I."/>
            <person name="Kim S."/>
            <person name="Choi T."/>
            <person name="Kim D."/>
            <person name="Ryu S."/>
            <person name="Kim W."/>
        </authorList>
    </citation>
    <scope>NUCLEOTIDE SEQUENCE [LARGE SCALE GENOMIC DNA]</scope>
    <source>
        <tissue evidence="1">Muscle</tissue>
    </source>
</reference>
<name>A0A5B7DLI3_PORTR</name>
<dbReference type="EMBL" id="VSRR010001034">
    <property type="protein sequence ID" value="MPC21939.1"/>
    <property type="molecule type" value="Genomic_DNA"/>
</dbReference>
<sequence length="178" mass="20108">MLRYLAVSGWAEPGGVSQVAAASQCSQDLSARKRETAAVCTLTHTFTATGGMLIKPTCDCLRPFDLYEEAYCESLPRVIVRQGVAVWDEIGRSISHARLIFRINAPLIDWVKQDKRWQGQKCVGLLRQLRVRGREKREKCHSFPSQPVSGDLVPNHFRQRLLTSPQFRAYLPRPSDAL</sequence>
<accession>A0A5B7DLI3</accession>
<organism evidence="1 2">
    <name type="scientific">Portunus trituberculatus</name>
    <name type="common">Swimming crab</name>
    <name type="synonym">Neptunus trituberculatus</name>
    <dbReference type="NCBI Taxonomy" id="210409"/>
    <lineage>
        <taxon>Eukaryota</taxon>
        <taxon>Metazoa</taxon>
        <taxon>Ecdysozoa</taxon>
        <taxon>Arthropoda</taxon>
        <taxon>Crustacea</taxon>
        <taxon>Multicrustacea</taxon>
        <taxon>Malacostraca</taxon>
        <taxon>Eumalacostraca</taxon>
        <taxon>Eucarida</taxon>
        <taxon>Decapoda</taxon>
        <taxon>Pleocyemata</taxon>
        <taxon>Brachyura</taxon>
        <taxon>Eubrachyura</taxon>
        <taxon>Portunoidea</taxon>
        <taxon>Portunidae</taxon>
        <taxon>Portuninae</taxon>
        <taxon>Portunus</taxon>
    </lineage>
</organism>
<gene>
    <name evidence="1" type="ORF">E2C01_014943</name>
</gene>
<keyword evidence="2" id="KW-1185">Reference proteome</keyword>
<dbReference type="Proteomes" id="UP000324222">
    <property type="component" value="Unassembled WGS sequence"/>
</dbReference>
<dbReference type="AlphaFoldDB" id="A0A5B7DLI3"/>
<evidence type="ECO:0000313" key="2">
    <source>
        <dbReference type="Proteomes" id="UP000324222"/>
    </source>
</evidence>
<comment type="caution">
    <text evidence="1">The sequence shown here is derived from an EMBL/GenBank/DDBJ whole genome shotgun (WGS) entry which is preliminary data.</text>
</comment>
<proteinExistence type="predicted"/>
<protein>
    <submittedName>
        <fullName evidence="1">Uncharacterized protein</fullName>
    </submittedName>
</protein>
<evidence type="ECO:0000313" key="1">
    <source>
        <dbReference type="EMBL" id="MPC21939.1"/>
    </source>
</evidence>